<dbReference type="PANTHER" id="PTHR34414:SF1">
    <property type="entry name" value="SUBTILISIN-LIKE SERINE PROTEASE"/>
    <property type="match status" value="1"/>
</dbReference>
<name>A0ABR1GZT8_9HYPO</name>
<evidence type="ECO:0000313" key="2">
    <source>
        <dbReference type="EMBL" id="KAK7414262.1"/>
    </source>
</evidence>
<feature type="transmembrane region" description="Helical" evidence="1">
    <location>
        <begin position="160"/>
        <end position="179"/>
    </location>
</feature>
<dbReference type="InterPro" id="IPR046536">
    <property type="entry name" value="DUF6601"/>
</dbReference>
<proteinExistence type="predicted"/>
<dbReference type="Proteomes" id="UP001498476">
    <property type="component" value="Unassembled WGS sequence"/>
</dbReference>
<feature type="transmembrane region" description="Helical" evidence="1">
    <location>
        <begin position="199"/>
        <end position="220"/>
    </location>
</feature>
<dbReference type="Pfam" id="PF20246">
    <property type="entry name" value="DUF6601"/>
    <property type="match status" value="1"/>
</dbReference>
<organism evidence="2 3">
    <name type="scientific">Neonectria punicea</name>
    <dbReference type="NCBI Taxonomy" id="979145"/>
    <lineage>
        <taxon>Eukaryota</taxon>
        <taxon>Fungi</taxon>
        <taxon>Dikarya</taxon>
        <taxon>Ascomycota</taxon>
        <taxon>Pezizomycotina</taxon>
        <taxon>Sordariomycetes</taxon>
        <taxon>Hypocreomycetidae</taxon>
        <taxon>Hypocreales</taxon>
        <taxon>Nectriaceae</taxon>
        <taxon>Neonectria</taxon>
    </lineage>
</organism>
<reference evidence="2 3" key="1">
    <citation type="journal article" date="2025" name="Microbiol. Resour. Announc.">
        <title>Draft genome sequences for Neonectria magnoliae and Neonectria punicea, canker pathogens of Liriodendron tulipifera and Acer saccharum in West Virginia.</title>
        <authorList>
            <person name="Petronek H.M."/>
            <person name="Kasson M.T."/>
            <person name="Metheny A.M."/>
            <person name="Stauder C.M."/>
            <person name="Lovett B."/>
            <person name="Lynch S.C."/>
            <person name="Garnas J.R."/>
            <person name="Kasson L.R."/>
            <person name="Stajich J.E."/>
        </authorList>
    </citation>
    <scope>NUCLEOTIDE SEQUENCE [LARGE SCALE GENOMIC DNA]</scope>
    <source>
        <strain evidence="2 3">NRRL 64653</strain>
    </source>
</reference>
<dbReference type="EMBL" id="JAZAVJ010000107">
    <property type="protein sequence ID" value="KAK7414262.1"/>
    <property type="molecule type" value="Genomic_DNA"/>
</dbReference>
<accession>A0ABR1GZT8</accession>
<keyword evidence="1" id="KW-0812">Transmembrane</keyword>
<gene>
    <name evidence="2" type="ORF">QQX98_006859</name>
</gene>
<keyword evidence="1" id="KW-1133">Transmembrane helix</keyword>
<protein>
    <submittedName>
        <fullName evidence="2">Uncharacterized protein</fullName>
    </submittedName>
</protein>
<evidence type="ECO:0000313" key="3">
    <source>
        <dbReference type="Proteomes" id="UP001498476"/>
    </source>
</evidence>
<evidence type="ECO:0000256" key="1">
    <source>
        <dbReference type="SAM" id="Phobius"/>
    </source>
</evidence>
<sequence length="251" mass="29064">MGREIVLADRMDLHLLWDNDMRIFVKPIPKFLLDPDFWRDELNTENGTVGESRGNMRKVALGFLYTYACLISSETDFFIANEKRLLPRHADDTIIKWANWKQLVRELLAYRGLDKVHPRFQRAELRLSRINIIHRITHITAFEPYLDGWRNYSSFFHDNLAWIAAGTVYVAVVLTAMQLGLATQRLQRNAAFQQASHGFTVFAIIGPICAFSGVIMRALFDLITHLPRILRDRAEQMQRTSAADRTLPFTN</sequence>
<dbReference type="PANTHER" id="PTHR34414">
    <property type="entry name" value="HET DOMAIN-CONTAINING PROTEIN-RELATED"/>
    <property type="match status" value="1"/>
</dbReference>
<comment type="caution">
    <text evidence="2">The sequence shown here is derived from an EMBL/GenBank/DDBJ whole genome shotgun (WGS) entry which is preliminary data.</text>
</comment>
<keyword evidence="1" id="KW-0472">Membrane</keyword>
<keyword evidence="3" id="KW-1185">Reference proteome</keyword>